<dbReference type="Pfam" id="PF13411">
    <property type="entry name" value="MerR_1"/>
    <property type="match status" value="1"/>
</dbReference>
<feature type="domain" description="HTH merR-type" evidence="4">
    <location>
        <begin position="11"/>
        <end position="75"/>
    </location>
</feature>
<dbReference type="PROSITE" id="PS00552">
    <property type="entry name" value="HTH_MERR_1"/>
    <property type="match status" value="1"/>
</dbReference>
<proteinExistence type="predicted"/>
<keyword evidence="1" id="KW-0805">Transcription regulation</keyword>
<dbReference type="Proteomes" id="UP000192911">
    <property type="component" value="Unassembled WGS sequence"/>
</dbReference>
<dbReference type="InterPro" id="IPR027417">
    <property type="entry name" value="P-loop_NTPase"/>
</dbReference>
<dbReference type="SUPFAM" id="SSF46955">
    <property type="entry name" value="Putative DNA-binding domain"/>
    <property type="match status" value="1"/>
</dbReference>
<reference evidence="6" key="1">
    <citation type="submission" date="2017-04" db="EMBL/GenBank/DDBJ databases">
        <authorList>
            <person name="Varghese N."/>
            <person name="Submissions S."/>
        </authorList>
    </citation>
    <scope>NUCLEOTIDE SEQUENCE [LARGE SCALE GENOMIC DNA]</scope>
    <source>
        <strain evidence="6">Ballard 720</strain>
    </source>
</reference>
<gene>
    <name evidence="5" type="ORF">SAMN06295900_11862</name>
</gene>
<dbReference type="AlphaFoldDB" id="A0A1X7GUQ0"/>
<keyword evidence="2" id="KW-0238">DNA-binding</keyword>
<evidence type="ECO:0000313" key="5">
    <source>
        <dbReference type="EMBL" id="SMF74838.1"/>
    </source>
</evidence>
<dbReference type="GeneID" id="95551159"/>
<dbReference type="SMART" id="SM00422">
    <property type="entry name" value="HTH_MERR"/>
    <property type="match status" value="1"/>
</dbReference>
<evidence type="ECO:0000256" key="3">
    <source>
        <dbReference type="ARBA" id="ARBA00023163"/>
    </source>
</evidence>
<dbReference type="SUPFAM" id="SSF52540">
    <property type="entry name" value="P-loop containing nucleoside triphosphate hydrolases"/>
    <property type="match status" value="1"/>
</dbReference>
<dbReference type="Gene3D" id="1.10.1660.10">
    <property type="match status" value="1"/>
</dbReference>
<dbReference type="PANTHER" id="PTHR30204">
    <property type="entry name" value="REDOX-CYCLING DRUG-SENSING TRANSCRIPTIONAL ACTIVATOR SOXR"/>
    <property type="match status" value="1"/>
</dbReference>
<keyword evidence="6" id="KW-1185">Reference proteome</keyword>
<evidence type="ECO:0000259" key="4">
    <source>
        <dbReference type="PROSITE" id="PS50937"/>
    </source>
</evidence>
<dbReference type="EMBL" id="FXAH01000018">
    <property type="protein sequence ID" value="SMF74838.1"/>
    <property type="molecule type" value="Genomic_DNA"/>
</dbReference>
<evidence type="ECO:0000313" key="6">
    <source>
        <dbReference type="Proteomes" id="UP000192911"/>
    </source>
</evidence>
<sequence length="341" mass="37219">MNATGRKLNAGSAAKLLGVSVKTLRIYEKAGLLAPSRNESGYRQFGKSDLDRAAHIVLMRRTGFTLAEISQCMGYPEAEAETTLSAALTDKVVERTRQIKTLFLQLDYIRFLRTVPTPPLEGEDRALEPERVSETRSVSFPLSSPWDGQIFSMPDIRRLNYIVGPVGSGKTQLALQLGWALPSGVFINFNKVQRVARSAADPLNFRKTEGPLQMRIDEALADLADGGATLSDALHTLVHSIEDTLLSGPSEFLIVDRVEEDLDLPTQKAVGAYLRRRAAEARSGAIFAVTRSAAIVDLATAGDEQSVILCPPNRSLPISVPLRSDAYGYETLVMCLESRDG</sequence>
<dbReference type="PRINTS" id="PR00040">
    <property type="entry name" value="HTHMERR"/>
</dbReference>
<organism evidence="5 6">
    <name type="scientific">Trinickia caryophylli</name>
    <name type="common">Paraburkholderia caryophylli</name>
    <dbReference type="NCBI Taxonomy" id="28094"/>
    <lineage>
        <taxon>Bacteria</taxon>
        <taxon>Pseudomonadati</taxon>
        <taxon>Pseudomonadota</taxon>
        <taxon>Betaproteobacteria</taxon>
        <taxon>Burkholderiales</taxon>
        <taxon>Burkholderiaceae</taxon>
        <taxon>Trinickia</taxon>
    </lineage>
</organism>
<protein>
    <submittedName>
        <fullName evidence="5">Transcriptional regulator, MerR family</fullName>
    </submittedName>
</protein>
<dbReference type="InterPro" id="IPR047057">
    <property type="entry name" value="MerR_fam"/>
</dbReference>
<evidence type="ECO:0000256" key="1">
    <source>
        <dbReference type="ARBA" id="ARBA00023015"/>
    </source>
</evidence>
<dbReference type="GO" id="GO:0003677">
    <property type="term" value="F:DNA binding"/>
    <property type="evidence" value="ECO:0007669"/>
    <property type="project" value="UniProtKB-KW"/>
</dbReference>
<keyword evidence="3" id="KW-0804">Transcription</keyword>
<dbReference type="PANTHER" id="PTHR30204:SF94">
    <property type="entry name" value="HEAVY METAL-DEPENDENT TRANSCRIPTIONAL REGULATOR HI_0293-RELATED"/>
    <property type="match status" value="1"/>
</dbReference>
<dbReference type="STRING" id="28094.SAMN06295900_11862"/>
<dbReference type="InterPro" id="IPR000551">
    <property type="entry name" value="MerR-type_HTH_dom"/>
</dbReference>
<dbReference type="RefSeq" id="WP_158243586.1">
    <property type="nucleotide sequence ID" value="NZ_BSQD01000016.1"/>
</dbReference>
<evidence type="ECO:0000256" key="2">
    <source>
        <dbReference type="ARBA" id="ARBA00023125"/>
    </source>
</evidence>
<accession>A0A1X7GUQ0</accession>
<dbReference type="InterPro" id="IPR009061">
    <property type="entry name" value="DNA-bd_dom_put_sf"/>
</dbReference>
<dbReference type="GO" id="GO:0003700">
    <property type="term" value="F:DNA-binding transcription factor activity"/>
    <property type="evidence" value="ECO:0007669"/>
    <property type="project" value="InterPro"/>
</dbReference>
<name>A0A1X7GUQ0_TRICW</name>
<dbReference type="PROSITE" id="PS50937">
    <property type="entry name" value="HTH_MERR_2"/>
    <property type="match status" value="1"/>
</dbReference>
<dbReference type="CDD" id="cd00592">
    <property type="entry name" value="HTH_MerR-like"/>
    <property type="match status" value="1"/>
</dbReference>